<dbReference type="AlphaFoldDB" id="U1RI57"/>
<dbReference type="Pfam" id="PF13672">
    <property type="entry name" value="PP2C_2"/>
    <property type="match status" value="1"/>
</dbReference>
<dbReference type="PANTHER" id="PTHR13832">
    <property type="entry name" value="PROTEIN PHOSPHATASE 2C"/>
    <property type="match status" value="1"/>
</dbReference>
<dbReference type="GO" id="GO:0004722">
    <property type="term" value="F:protein serine/threonine phosphatase activity"/>
    <property type="evidence" value="ECO:0007669"/>
    <property type="project" value="InterPro"/>
</dbReference>
<dbReference type="PROSITE" id="PS51746">
    <property type="entry name" value="PPM_2"/>
    <property type="match status" value="1"/>
</dbReference>
<reference evidence="2 3" key="1">
    <citation type="submission" date="2013-06" db="EMBL/GenBank/DDBJ databases">
        <authorList>
            <person name="Weinstock G."/>
            <person name="Sodergren E."/>
            <person name="Lobos E.A."/>
            <person name="Fulton L."/>
            <person name="Fulton R."/>
            <person name="Courtney L."/>
            <person name="Fronick C."/>
            <person name="O'Laughlin M."/>
            <person name="Godfrey J."/>
            <person name="Wilson R.M."/>
            <person name="Miner T."/>
            <person name="Farmer C."/>
            <person name="Delehaunty K."/>
            <person name="Cordes M."/>
            <person name="Minx P."/>
            <person name="Tomlinson C."/>
            <person name="Chen J."/>
            <person name="Wollam A."/>
            <person name="Pepin K.H."/>
            <person name="Bhonagiri V."/>
            <person name="Zhang X."/>
            <person name="Warren W."/>
            <person name="Mitreva M."/>
            <person name="Mardis E.R."/>
            <person name="Wilson R.K."/>
        </authorList>
    </citation>
    <scope>NUCLEOTIDE SEQUENCE [LARGE SCALE GENOMIC DNA]</scope>
    <source>
        <strain evidence="2 3">F0510</strain>
    </source>
</reference>
<name>U1RI57_9ACTO</name>
<dbReference type="Gene3D" id="3.60.40.10">
    <property type="entry name" value="PPM-type phosphatase domain"/>
    <property type="match status" value="1"/>
</dbReference>
<sequence>MLEPFAFGVLQAPVWWNLRRGAVVQDSVLGFTRGVQANAGERETMTEHVRADAEALAIRGADGVGASGVVVGAATDVGRLRTINEDGYLAIAPAFVVVDGMGGHAAGRMATQVALDSLYSLAGTTVTDVETVVRAVMAAQEAIVAIPSHAAYLPGATIAGVVLAWMQDEHGATRPTWVIFNIGDARVYLLRDDMLSQVTRDHSRVQILVETGEITPEQARRDPRRNVVTRALGGGIADSAVPDLYSVPVAAGDRLLVCSDGLSDELDDEAIATVLAAGYTAQRTAELLVAASLEGGGHDNTTAVVVDSIEVPTPAHAAVPGIAAVQEAQ</sequence>
<feature type="domain" description="PPM-type phosphatase" evidence="1">
    <location>
        <begin position="70"/>
        <end position="308"/>
    </location>
</feature>
<dbReference type="InterPro" id="IPR001932">
    <property type="entry name" value="PPM-type_phosphatase-like_dom"/>
</dbReference>
<dbReference type="SUPFAM" id="SSF81606">
    <property type="entry name" value="PP2C-like"/>
    <property type="match status" value="1"/>
</dbReference>
<dbReference type="HOGENOM" id="CLU_034545_0_1_11"/>
<protein>
    <submittedName>
        <fullName evidence="2">Protein phosphatase 2C</fullName>
    </submittedName>
</protein>
<comment type="caution">
    <text evidence="2">The sequence shown here is derived from an EMBL/GenBank/DDBJ whole genome shotgun (WGS) entry which is preliminary data.</text>
</comment>
<dbReference type="PANTHER" id="PTHR13832:SF827">
    <property type="entry name" value="PROTEIN PHOSPHATASE 1L"/>
    <property type="match status" value="1"/>
</dbReference>
<evidence type="ECO:0000313" key="3">
    <source>
        <dbReference type="Proteomes" id="UP000016498"/>
    </source>
</evidence>
<gene>
    <name evidence="2" type="ORF">HMPREF1549_01966</name>
</gene>
<dbReference type="EMBL" id="AWSD01000211">
    <property type="protein sequence ID" value="ERH18177.1"/>
    <property type="molecule type" value="Genomic_DNA"/>
</dbReference>
<proteinExistence type="predicted"/>
<dbReference type="SMART" id="SM00331">
    <property type="entry name" value="PP2C_SIG"/>
    <property type="match status" value="1"/>
</dbReference>
<evidence type="ECO:0000259" key="1">
    <source>
        <dbReference type="PROSITE" id="PS51746"/>
    </source>
</evidence>
<dbReference type="SMART" id="SM00332">
    <property type="entry name" value="PP2Cc"/>
    <property type="match status" value="1"/>
</dbReference>
<dbReference type="PATRIC" id="fig|1227262.3.peg.1616"/>
<dbReference type="CDD" id="cd00143">
    <property type="entry name" value="PP2Cc"/>
    <property type="match status" value="1"/>
</dbReference>
<organism evidence="2 3">
    <name type="scientific">Actinomyces johnsonii F0510</name>
    <dbReference type="NCBI Taxonomy" id="1227262"/>
    <lineage>
        <taxon>Bacteria</taxon>
        <taxon>Bacillati</taxon>
        <taxon>Actinomycetota</taxon>
        <taxon>Actinomycetes</taxon>
        <taxon>Actinomycetales</taxon>
        <taxon>Actinomycetaceae</taxon>
        <taxon>Actinomyces</taxon>
    </lineage>
</organism>
<evidence type="ECO:0000313" key="2">
    <source>
        <dbReference type="EMBL" id="ERH18177.1"/>
    </source>
</evidence>
<dbReference type="InterPro" id="IPR015655">
    <property type="entry name" value="PP2C"/>
</dbReference>
<dbReference type="Proteomes" id="UP000016498">
    <property type="component" value="Unassembled WGS sequence"/>
</dbReference>
<dbReference type="InterPro" id="IPR036457">
    <property type="entry name" value="PPM-type-like_dom_sf"/>
</dbReference>
<accession>U1RI57</accession>